<keyword evidence="3" id="KW-1185">Reference proteome</keyword>
<evidence type="ECO:0000313" key="2">
    <source>
        <dbReference type="EMBL" id="TFI56320.1"/>
    </source>
</evidence>
<dbReference type="RefSeq" id="WP_135090674.1">
    <property type="nucleotide sequence ID" value="NZ_SPDV01000101.1"/>
</dbReference>
<sequence length="90" mass="9257">MTLRRGARICGTIVFALLEGAGLLFAFVVSSIRCCAIEGDAAPGGAGWEAFAVLAVLVSIAAAVAGLATALLAEGVARLGAWAWRRRMRP</sequence>
<dbReference type="EMBL" id="SPDV01000101">
    <property type="protein sequence ID" value="TFI56320.1"/>
    <property type="molecule type" value="Genomic_DNA"/>
</dbReference>
<dbReference type="Proteomes" id="UP000298213">
    <property type="component" value="Unassembled WGS sequence"/>
</dbReference>
<evidence type="ECO:0000313" key="3">
    <source>
        <dbReference type="Proteomes" id="UP000298213"/>
    </source>
</evidence>
<feature type="transmembrane region" description="Helical" evidence="1">
    <location>
        <begin position="12"/>
        <end position="32"/>
    </location>
</feature>
<keyword evidence="1" id="KW-1133">Transmembrane helix</keyword>
<reference evidence="2 3" key="1">
    <citation type="submission" date="2019-03" db="EMBL/GenBank/DDBJ databases">
        <title>Genome sequence of Sphingomonas sp. 17J27-24.</title>
        <authorList>
            <person name="Kim M."/>
            <person name="Maeng S."/>
            <person name="Sathiyaraj S."/>
        </authorList>
    </citation>
    <scope>NUCLEOTIDE SEQUENCE [LARGE SCALE GENOMIC DNA]</scope>
    <source>
        <strain evidence="2 3">17J27-24</strain>
    </source>
</reference>
<evidence type="ECO:0000256" key="1">
    <source>
        <dbReference type="SAM" id="Phobius"/>
    </source>
</evidence>
<comment type="caution">
    <text evidence="2">The sequence shown here is derived from an EMBL/GenBank/DDBJ whole genome shotgun (WGS) entry which is preliminary data.</text>
</comment>
<organism evidence="2 3">
    <name type="scientific">Sphingomonas parva</name>
    <dbReference type="NCBI Taxonomy" id="2555898"/>
    <lineage>
        <taxon>Bacteria</taxon>
        <taxon>Pseudomonadati</taxon>
        <taxon>Pseudomonadota</taxon>
        <taxon>Alphaproteobacteria</taxon>
        <taxon>Sphingomonadales</taxon>
        <taxon>Sphingomonadaceae</taxon>
        <taxon>Sphingomonas</taxon>
    </lineage>
</organism>
<accession>A0A4Y8ZJZ2</accession>
<dbReference type="AlphaFoldDB" id="A0A4Y8ZJZ2"/>
<keyword evidence="1" id="KW-0472">Membrane</keyword>
<proteinExistence type="predicted"/>
<keyword evidence="1" id="KW-0812">Transmembrane</keyword>
<protein>
    <submittedName>
        <fullName evidence="2">Uncharacterized protein</fullName>
    </submittedName>
</protein>
<name>A0A4Y8ZJZ2_9SPHN</name>
<feature type="transmembrane region" description="Helical" evidence="1">
    <location>
        <begin position="52"/>
        <end position="79"/>
    </location>
</feature>
<gene>
    <name evidence="2" type="ORF">E2493_20785</name>
</gene>